<name>A0ABS2D757_9SPHN</name>
<keyword evidence="7" id="KW-1185">Reference proteome</keyword>
<feature type="signal peptide" evidence="4">
    <location>
        <begin position="1"/>
        <end position="25"/>
    </location>
</feature>
<dbReference type="SUPFAM" id="SSF50998">
    <property type="entry name" value="Quinoprotein alcohol dehydrogenase-like"/>
    <property type="match status" value="1"/>
</dbReference>
<organism evidence="6 7">
    <name type="scientific">Sphingomonas longa</name>
    <dbReference type="NCBI Taxonomy" id="2778730"/>
    <lineage>
        <taxon>Bacteria</taxon>
        <taxon>Pseudomonadati</taxon>
        <taxon>Pseudomonadota</taxon>
        <taxon>Alphaproteobacteria</taxon>
        <taxon>Sphingomonadales</taxon>
        <taxon>Sphingomonadaceae</taxon>
        <taxon>Sphingomonas</taxon>
    </lineage>
</organism>
<comment type="cofactor">
    <cofactor evidence="1">
        <name>pyrroloquinoline quinone</name>
        <dbReference type="ChEBI" id="CHEBI:58442"/>
    </cofactor>
</comment>
<evidence type="ECO:0000313" key="7">
    <source>
        <dbReference type="Proteomes" id="UP000763641"/>
    </source>
</evidence>
<reference evidence="6 7" key="1">
    <citation type="submission" date="2020-12" db="EMBL/GenBank/DDBJ databases">
        <title>Sphingomonas sp.</title>
        <authorList>
            <person name="Kim M.K."/>
        </authorList>
    </citation>
    <scope>NUCLEOTIDE SEQUENCE [LARGE SCALE GENOMIC DNA]</scope>
    <source>
        <strain evidence="6 7">BT552</strain>
    </source>
</reference>
<feature type="chain" id="PRO_5045369124" evidence="4">
    <location>
        <begin position="26"/>
        <end position="666"/>
    </location>
</feature>
<evidence type="ECO:0000313" key="6">
    <source>
        <dbReference type="EMBL" id="MBM6575956.1"/>
    </source>
</evidence>
<dbReference type="PANTHER" id="PTHR32303">
    <property type="entry name" value="QUINOPROTEIN ALCOHOL DEHYDROGENASE (CYTOCHROME C)"/>
    <property type="match status" value="1"/>
</dbReference>
<comment type="caution">
    <text evidence="6">The sequence shown here is derived from an EMBL/GenBank/DDBJ whole genome shotgun (WGS) entry which is preliminary data.</text>
</comment>
<dbReference type="InterPro" id="IPR011047">
    <property type="entry name" value="Quinoprotein_ADH-like_sf"/>
</dbReference>
<dbReference type="Proteomes" id="UP000763641">
    <property type="component" value="Unassembled WGS sequence"/>
</dbReference>
<dbReference type="RefSeq" id="WP_204196522.1">
    <property type="nucleotide sequence ID" value="NZ_JAFEMC010000002.1"/>
</dbReference>
<sequence length="666" mass="72569">MKFNRRALLALPPLTWLAAHAPALAQITPRKRAPGDTDWLHYANDPGSTRYAPLDQVTAENFNALEVAWTFRTDKLGARADYQLEATPLVVNGVIYSTAGSRRDVIALDAETGELLWVHREDEGDRARKAPRTLSGRGVSYWTDGTDERLLYVTIGYRLIALDAKTGQRIPGFGVDGAVDLKTDFDQEIDPVDSDVGLNSTPLVVKNTVIVGAAHTAGNVPKTYDNVRGYVRGYDPVTGKRKWIFHTIPKKGEFGYDTWLDGTDKIGNAGMWCQISADPALNLAYLGIELPTGDVGGQYRRGNGLFGESIVAVDLDTGERKWHYQLVHHGLWDYDVPCAAILLDVTIKGKLVKLLAQPTKQSFLYVLNRETGKPVWPIPERKVPKGDVPGEWYSPTQPIPSRPPAYDVQGVSADDLIDFTPELHAKALEVMKNYHTGPLYTPAVVFEPEGKWGTLTAPNLTGGTNWPGGGADPETGVVYVYSKTVADVMTELKNSDTKLSDFAYINVRGMPTAPKRGDHTYGMLTVEGLPLLKPPYGRITAIDLKTGSHLWQVPHGETPDAIRNHPKLKGMTLPKTGRPGNVGPLVTKTLVICGEPGVFTLPDGRRGAMLCAYDKATGEQKGAVYMPAGQTGAPMTYMLNGRQHIAIAVGGGNYPAELIVFRVPAA</sequence>
<keyword evidence="4" id="KW-0732">Signal</keyword>
<evidence type="ECO:0000256" key="4">
    <source>
        <dbReference type="SAM" id="SignalP"/>
    </source>
</evidence>
<dbReference type="EMBL" id="JAFEMC010000002">
    <property type="protein sequence ID" value="MBM6575956.1"/>
    <property type="molecule type" value="Genomic_DNA"/>
</dbReference>
<evidence type="ECO:0000256" key="2">
    <source>
        <dbReference type="ARBA" id="ARBA00008156"/>
    </source>
</evidence>
<proteinExistence type="inferred from homology"/>
<evidence type="ECO:0000259" key="5">
    <source>
        <dbReference type="Pfam" id="PF01011"/>
    </source>
</evidence>
<dbReference type="PANTHER" id="PTHR32303:SF4">
    <property type="entry name" value="QUINOPROTEIN GLUCOSE DEHYDROGENASE"/>
    <property type="match status" value="1"/>
</dbReference>
<dbReference type="InterPro" id="IPR002372">
    <property type="entry name" value="PQQ_rpt_dom"/>
</dbReference>
<dbReference type="InterPro" id="IPR018391">
    <property type="entry name" value="PQQ_b-propeller_rpt"/>
</dbReference>
<evidence type="ECO:0000256" key="1">
    <source>
        <dbReference type="ARBA" id="ARBA00001931"/>
    </source>
</evidence>
<feature type="domain" description="Pyrrolo-quinoline quinone repeat" evidence="5">
    <location>
        <begin position="39"/>
        <end position="645"/>
    </location>
</feature>
<dbReference type="Gene3D" id="2.140.10.10">
    <property type="entry name" value="Quinoprotein alcohol dehydrogenase-like superfamily"/>
    <property type="match status" value="2"/>
</dbReference>
<protein>
    <submittedName>
        <fullName evidence="6">PQQ-binding-like beta-propeller repeat protein</fullName>
    </submittedName>
</protein>
<keyword evidence="3" id="KW-0560">Oxidoreductase</keyword>
<dbReference type="Pfam" id="PF01011">
    <property type="entry name" value="PQQ"/>
    <property type="match status" value="1"/>
</dbReference>
<evidence type="ECO:0000256" key="3">
    <source>
        <dbReference type="ARBA" id="ARBA00023002"/>
    </source>
</evidence>
<gene>
    <name evidence="6" type="ORF">ILT43_06195</name>
</gene>
<dbReference type="SMART" id="SM00564">
    <property type="entry name" value="PQQ"/>
    <property type="match status" value="5"/>
</dbReference>
<comment type="similarity">
    <text evidence="2">Belongs to the bacterial PQQ dehydrogenase family.</text>
</comment>
<accession>A0ABS2D757</accession>